<dbReference type="InParanoid" id="K5VSX8"/>
<gene>
    <name evidence="3" type="ORF">PHACADRAFT_265604</name>
</gene>
<proteinExistence type="predicted"/>
<dbReference type="HOGENOM" id="CLU_1896947_0_0_1"/>
<dbReference type="InterPro" id="IPR011009">
    <property type="entry name" value="Kinase-like_dom_sf"/>
</dbReference>
<sequence>MLNSTRSGNERYLAPEQTMPNLTDKEMKTKDAIYGVPTRFISSSNRPTTQTDLFSFAMLCIELYTGDNPFQGVQNGSVTREIMHGKRPALPKEIAGQRLLSARIERCWRQNPGEREDAGRLLDDMRRIATYDRV</sequence>
<feature type="domain" description="Protein kinase" evidence="2">
    <location>
        <begin position="1"/>
        <end position="128"/>
    </location>
</feature>
<dbReference type="GeneID" id="18919134"/>
<feature type="region of interest" description="Disordered" evidence="1">
    <location>
        <begin position="1"/>
        <end position="22"/>
    </location>
</feature>
<dbReference type="PANTHER" id="PTHR44329">
    <property type="entry name" value="SERINE/THREONINE-PROTEIN KINASE TNNI3K-RELATED"/>
    <property type="match status" value="1"/>
</dbReference>
<dbReference type="GO" id="GO:0005524">
    <property type="term" value="F:ATP binding"/>
    <property type="evidence" value="ECO:0007669"/>
    <property type="project" value="InterPro"/>
</dbReference>
<name>K5VSX8_PHACS</name>
<dbReference type="Proteomes" id="UP000008370">
    <property type="component" value="Unassembled WGS sequence"/>
</dbReference>
<evidence type="ECO:0000259" key="2">
    <source>
        <dbReference type="PROSITE" id="PS50011"/>
    </source>
</evidence>
<dbReference type="PANTHER" id="PTHR44329:SF260">
    <property type="entry name" value="PROTEIN KINASE DOMAIN-CONTAINING PROTEIN"/>
    <property type="match status" value="1"/>
</dbReference>
<dbReference type="InterPro" id="IPR000719">
    <property type="entry name" value="Prot_kinase_dom"/>
</dbReference>
<dbReference type="KEGG" id="pco:PHACADRAFT_265604"/>
<evidence type="ECO:0000313" key="4">
    <source>
        <dbReference type="Proteomes" id="UP000008370"/>
    </source>
</evidence>
<dbReference type="InterPro" id="IPR051681">
    <property type="entry name" value="Ser/Thr_Kinases-Pseudokinases"/>
</dbReference>
<dbReference type="PROSITE" id="PS50011">
    <property type="entry name" value="PROTEIN_KINASE_DOM"/>
    <property type="match status" value="1"/>
</dbReference>
<accession>K5VSX8</accession>
<dbReference type="SUPFAM" id="SSF56112">
    <property type="entry name" value="Protein kinase-like (PK-like)"/>
    <property type="match status" value="1"/>
</dbReference>
<dbReference type="Pfam" id="PF07714">
    <property type="entry name" value="PK_Tyr_Ser-Thr"/>
    <property type="match status" value="1"/>
</dbReference>
<dbReference type="AlphaFoldDB" id="K5VSX8"/>
<reference evidence="3 4" key="1">
    <citation type="journal article" date="2012" name="BMC Genomics">
        <title>Comparative genomics of the white-rot fungi, Phanerochaete carnosa and P. chrysosporium, to elucidate the genetic basis of the distinct wood types they colonize.</title>
        <authorList>
            <person name="Suzuki H."/>
            <person name="MacDonald J."/>
            <person name="Syed K."/>
            <person name="Salamov A."/>
            <person name="Hori C."/>
            <person name="Aerts A."/>
            <person name="Henrissat B."/>
            <person name="Wiebenga A."/>
            <person name="vanKuyk P.A."/>
            <person name="Barry K."/>
            <person name="Lindquist E."/>
            <person name="LaButti K."/>
            <person name="Lapidus A."/>
            <person name="Lucas S."/>
            <person name="Coutinho P."/>
            <person name="Gong Y."/>
            <person name="Samejima M."/>
            <person name="Mahadevan R."/>
            <person name="Abou-Zaid M."/>
            <person name="de Vries R.P."/>
            <person name="Igarashi K."/>
            <person name="Yadav J.S."/>
            <person name="Grigoriev I.V."/>
            <person name="Master E.R."/>
        </authorList>
    </citation>
    <scope>NUCLEOTIDE SEQUENCE [LARGE SCALE GENOMIC DNA]</scope>
    <source>
        <strain evidence="3 4">HHB-10118-sp</strain>
    </source>
</reference>
<organism evidence="3 4">
    <name type="scientific">Phanerochaete carnosa (strain HHB-10118-sp)</name>
    <name type="common">White-rot fungus</name>
    <name type="synonym">Peniophora carnosa</name>
    <dbReference type="NCBI Taxonomy" id="650164"/>
    <lineage>
        <taxon>Eukaryota</taxon>
        <taxon>Fungi</taxon>
        <taxon>Dikarya</taxon>
        <taxon>Basidiomycota</taxon>
        <taxon>Agaricomycotina</taxon>
        <taxon>Agaricomycetes</taxon>
        <taxon>Polyporales</taxon>
        <taxon>Phanerochaetaceae</taxon>
        <taxon>Phanerochaete</taxon>
    </lineage>
</organism>
<evidence type="ECO:0000313" key="3">
    <source>
        <dbReference type="EMBL" id="EKM49860.1"/>
    </source>
</evidence>
<dbReference type="EMBL" id="JH930480">
    <property type="protein sequence ID" value="EKM49860.1"/>
    <property type="molecule type" value="Genomic_DNA"/>
</dbReference>
<protein>
    <recommendedName>
        <fullName evidence="2">Protein kinase domain-containing protein</fullName>
    </recommendedName>
</protein>
<dbReference type="GO" id="GO:0004674">
    <property type="term" value="F:protein serine/threonine kinase activity"/>
    <property type="evidence" value="ECO:0007669"/>
    <property type="project" value="TreeGrafter"/>
</dbReference>
<dbReference type="OrthoDB" id="4062651at2759"/>
<keyword evidence="4" id="KW-1185">Reference proteome</keyword>
<dbReference type="InterPro" id="IPR001245">
    <property type="entry name" value="Ser-Thr/Tyr_kinase_cat_dom"/>
</dbReference>
<dbReference type="RefSeq" id="XP_007401910.1">
    <property type="nucleotide sequence ID" value="XM_007401848.1"/>
</dbReference>
<dbReference type="STRING" id="650164.K5VSX8"/>
<evidence type="ECO:0000256" key="1">
    <source>
        <dbReference type="SAM" id="MobiDB-lite"/>
    </source>
</evidence>
<dbReference type="Gene3D" id="1.10.510.10">
    <property type="entry name" value="Transferase(Phosphotransferase) domain 1"/>
    <property type="match status" value="1"/>
</dbReference>